<dbReference type="OrthoDB" id="176874at2759"/>
<comment type="caution">
    <text evidence="2">The sequence shown here is derived from an EMBL/GenBank/DDBJ whole genome shotgun (WGS) entry which is preliminary data.</text>
</comment>
<feature type="region of interest" description="Disordered" evidence="1">
    <location>
        <begin position="1"/>
        <end position="32"/>
    </location>
</feature>
<dbReference type="EMBL" id="ANJA01002967">
    <property type="protein sequence ID" value="ETO66902.1"/>
    <property type="molecule type" value="Genomic_DNA"/>
</dbReference>
<protein>
    <submittedName>
        <fullName evidence="2">Uncharacterized protein</fullName>
    </submittedName>
</protein>
<dbReference type="AlphaFoldDB" id="A0A080ZJU1"/>
<reference evidence="2 3" key="1">
    <citation type="submission" date="2013-11" db="EMBL/GenBank/DDBJ databases">
        <title>The Genome Sequence of Phytophthora parasitica P1976.</title>
        <authorList>
            <consortium name="The Broad Institute Genomics Platform"/>
            <person name="Russ C."/>
            <person name="Tyler B."/>
            <person name="Panabieres F."/>
            <person name="Shan W."/>
            <person name="Tripathy S."/>
            <person name="Grunwald N."/>
            <person name="Machado M."/>
            <person name="Johnson C.S."/>
            <person name="Walker B."/>
            <person name="Young S."/>
            <person name="Zeng Q."/>
            <person name="Gargeya S."/>
            <person name="Fitzgerald M."/>
            <person name="Haas B."/>
            <person name="Abouelleil A."/>
            <person name="Allen A.W."/>
            <person name="Alvarado L."/>
            <person name="Arachchi H.M."/>
            <person name="Berlin A.M."/>
            <person name="Chapman S.B."/>
            <person name="Gainer-Dewar J."/>
            <person name="Goldberg J."/>
            <person name="Griggs A."/>
            <person name="Gujja S."/>
            <person name="Hansen M."/>
            <person name="Howarth C."/>
            <person name="Imamovic A."/>
            <person name="Ireland A."/>
            <person name="Larimer J."/>
            <person name="McCowan C."/>
            <person name="Murphy C."/>
            <person name="Pearson M."/>
            <person name="Poon T.W."/>
            <person name="Priest M."/>
            <person name="Roberts A."/>
            <person name="Saif S."/>
            <person name="Shea T."/>
            <person name="Sisk P."/>
            <person name="Sykes S."/>
            <person name="Wortman J."/>
            <person name="Nusbaum C."/>
            <person name="Birren B."/>
        </authorList>
    </citation>
    <scope>NUCLEOTIDE SEQUENCE [LARGE SCALE GENOMIC DNA]</scope>
    <source>
        <strain evidence="2 3">P1976</strain>
    </source>
</reference>
<dbReference type="Proteomes" id="UP000028582">
    <property type="component" value="Unassembled WGS sequence"/>
</dbReference>
<sequence length="116" mass="13327">MGPALRNGKKVTHPKVPQPPPKKVGRPKKKASTTCYKCKRTLKTHQGLKKHLARKNPCDKRSVAAREEARKIARRLASKAYYIRKKKGISLASWRERMPLTARQEARRRADYLANL</sequence>
<organism evidence="2 3">
    <name type="scientific">Phytophthora nicotianae P1976</name>
    <dbReference type="NCBI Taxonomy" id="1317066"/>
    <lineage>
        <taxon>Eukaryota</taxon>
        <taxon>Sar</taxon>
        <taxon>Stramenopiles</taxon>
        <taxon>Oomycota</taxon>
        <taxon>Peronosporomycetes</taxon>
        <taxon>Peronosporales</taxon>
        <taxon>Peronosporaceae</taxon>
        <taxon>Phytophthora</taxon>
    </lineage>
</organism>
<proteinExistence type="predicted"/>
<accession>A0A080ZJU1</accession>
<evidence type="ECO:0000256" key="1">
    <source>
        <dbReference type="SAM" id="MobiDB-lite"/>
    </source>
</evidence>
<gene>
    <name evidence="2" type="ORF">F444_16042</name>
</gene>
<evidence type="ECO:0000313" key="2">
    <source>
        <dbReference type="EMBL" id="ETO66902.1"/>
    </source>
</evidence>
<name>A0A080ZJU1_PHYNI</name>
<evidence type="ECO:0000313" key="3">
    <source>
        <dbReference type="Proteomes" id="UP000028582"/>
    </source>
</evidence>
<feature type="compositionally biased region" description="Basic residues" evidence="1">
    <location>
        <begin position="23"/>
        <end position="32"/>
    </location>
</feature>